<gene>
    <name evidence="6" type="ORF">DSM106972_059250</name>
</gene>
<keyword evidence="4" id="KW-0560">Oxidoreductase</keyword>
<sequence length="371" mass="41210">MRKTKKIIIIGGGIGGAATALALNRAGFDVSIYERAQELREVGAGIALWANATHVLNELGLLEDAVRNGCLTTNYQFLTENGKELVNVSVDKFELPVIGIHRADLHKILCSQVASKFTLGQTFERFEQDGAKVSVDMKSGLHDEGDALIGADGLKSQVRAALFGESPPIYRNFTTWRGLTNYIPNQYRPGYIHEFLGRGKGFGFMMLGNNRMYWYAADKTKQGQKHELEVMFQNWFSAIPELIAATDKANIIQTDLYDRVPTRPWGTGNITLLGDAAHPMLPTLGQGACMALEDALVITKCLQESDNITKAFEHYELQRFPRVKSIVEQSLRSGRMGELENPIAVKLRNQFMKLMGSAIADSFTSFHSFRA</sequence>
<dbReference type="SUPFAM" id="SSF51905">
    <property type="entry name" value="FAD/NAD(P)-binding domain"/>
    <property type="match status" value="1"/>
</dbReference>
<keyword evidence="6" id="KW-0503">Monooxygenase</keyword>
<dbReference type="InterPro" id="IPR002938">
    <property type="entry name" value="FAD-bd"/>
</dbReference>
<dbReference type="RefSeq" id="WP_127084160.1">
    <property type="nucleotide sequence ID" value="NZ_RSCL01000016.1"/>
</dbReference>
<dbReference type="PRINTS" id="PR00420">
    <property type="entry name" value="RNGMNOXGNASE"/>
</dbReference>
<dbReference type="GO" id="GO:0004497">
    <property type="term" value="F:monooxygenase activity"/>
    <property type="evidence" value="ECO:0007669"/>
    <property type="project" value="UniProtKB-KW"/>
</dbReference>
<evidence type="ECO:0000256" key="2">
    <source>
        <dbReference type="ARBA" id="ARBA00022630"/>
    </source>
</evidence>
<dbReference type="Proteomes" id="UP000271624">
    <property type="component" value="Unassembled WGS sequence"/>
</dbReference>
<reference evidence="6" key="1">
    <citation type="submission" date="2018-12" db="EMBL/GenBank/DDBJ databases">
        <authorList>
            <person name="Will S."/>
            <person name="Neumann-Schaal M."/>
            <person name="Henke P."/>
        </authorList>
    </citation>
    <scope>NUCLEOTIDE SEQUENCE</scope>
    <source>
        <strain evidence="6">PCC 7102</strain>
    </source>
</reference>
<dbReference type="InterPro" id="IPR036188">
    <property type="entry name" value="FAD/NAD-bd_sf"/>
</dbReference>
<proteinExistence type="predicted"/>
<keyword evidence="3" id="KW-0274">FAD</keyword>
<dbReference type="EMBL" id="RSCL01000016">
    <property type="protein sequence ID" value="RUT02447.1"/>
    <property type="molecule type" value="Genomic_DNA"/>
</dbReference>
<keyword evidence="7" id="KW-1185">Reference proteome</keyword>
<name>A0A433V8Q6_9CYAN</name>
<dbReference type="AlphaFoldDB" id="A0A433V8Q6"/>
<comment type="cofactor">
    <cofactor evidence="1">
        <name>FAD</name>
        <dbReference type="ChEBI" id="CHEBI:57692"/>
    </cofactor>
</comment>
<dbReference type="Pfam" id="PF01494">
    <property type="entry name" value="FAD_binding_3"/>
    <property type="match status" value="1"/>
</dbReference>
<protein>
    <submittedName>
        <fullName evidence="6">FAD-dependent monooxygenase</fullName>
    </submittedName>
</protein>
<feature type="domain" description="FAD-binding" evidence="5">
    <location>
        <begin position="6"/>
        <end position="329"/>
    </location>
</feature>
<dbReference type="GO" id="GO:0071949">
    <property type="term" value="F:FAD binding"/>
    <property type="evidence" value="ECO:0007669"/>
    <property type="project" value="InterPro"/>
</dbReference>
<dbReference type="OrthoDB" id="9766816at2"/>
<evidence type="ECO:0000313" key="6">
    <source>
        <dbReference type="EMBL" id="RUT02447.1"/>
    </source>
</evidence>
<dbReference type="PANTHER" id="PTHR46496">
    <property type="match status" value="1"/>
</dbReference>
<evidence type="ECO:0000256" key="4">
    <source>
        <dbReference type="ARBA" id="ARBA00023002"/>
    </source>
</evidence>
<accession>A0A433V8Q6</accession>
<comment type="caution">
    <text evidence="6">The sequence shown here is derived from an EMBL/GenBank/DDBJ whole genome shotgun (WGS) entry which is preliminary data.</text>
</comment>
<dbReference type="Gene3D" id="3.50.50.60">
    <property type="entry name" value="FAD/NAD(P)-binding domain"/>
    <property type="match status" value="1"/>
</dbReference>
<evidence type="ECO:0000313" key="7">
    <source>
        <dbReference type="Proteomes" id="UP000271624"/>
    </source>
</evidence>
<evidence type="ECO:0000259" key="5">
    <source>
        <dbReference type="Pfam" id="PF01494"/>
    </source>
</evidence>
<dbReference type="PANTHER" id="PTHR46496:SF1">
    <property type="entry name" value="ZEAXANTHIN EPOXIDASE, CHLOROPLASTIC"/>
    <property type="match status" value="1"/>
</dbReference>
<evidence type="ECO:0000256" key="1">
    <source>
        <dbReference type="ARBA" id="ARBA00001974"/>
    </source>
</evidence>
<evidence type="ECO:0000256" key="3">
    <source>
        <dbReference type="ARBA" id="ARBA00022827"/>
    </source>
</evidence>
<keyword evidence="2" id="KW-0285">Flavoprotein</keyword>
<organism evidence="6 7">
    <name type="scientific">Dulcicalothrix desertica PCC 7102</name>
    <dbReference type="NCBI Taxonomy" id="232991"/>
    <lineage>
        <taxon>Bacteria</taxon>
        <taxon>Bacillati</taxon>
        <taxon>Cyanobacteriota</taxon>
        <taxon>Cyanophyceae</taxon>
        <taxon>Nostocales</taxon>
        <taxon>Calotrichaceae</taxon>
        <taxon>Dulcicalothrix</taxon>
    </lineage>
</organism>
<reference evidence="6" key="2">
    <citation type="journal article" date="2019" name="Genome Biol. Evol.">
        <title>Day and night: Metabolic profiles and evolutionary relationships of six axenic non-marine cyanobacteria.</title>
        <authorList>
            <person name="Will S.E."/>
            <person name="Henke P."/>
            <person name="Boedeker C."/>
            <person name="Huang S."/>
            <person name="Brinkmann H."/>
            <person name="Rohde M."/>
            <person name="Jarek M."/>
            <person name="Friedl T."/>
            <person name="Seufert S."/>
            <person name="Schumacher M."/>
            <person name="Overmann J."/>
            <person name="Neumann-Schaal M."/>
            <person name="Petersen J."/>
        </authorList>
    </citation>
    <scope>NUCLEOTIDE SEQUENCE [LARGE SCALE GENOMIC DNA]</scope>
    <source>
        <strain evidence="6">PCC 7102</strain>
    </source>
</reference>